<evidence type="ECO:0000256" key="3">
    <source>
        <dbReference type="PROSITE-ProRule" id="PRU00023"/>
    </source>
</evidence>
<sequence length="221" mass="24541">NVGGLPMRYAVTHGRAKALGIMLDTSGVDVNEYLYEDVTLLHLAVEHRQTAVIQVLLARKDIDINRPGLADDCTPLYHAVRWVDRSEDVTRVLLADPRVDVNCWDTEFQTPLHVAADFGGEKLLKTLLAHPKIDLNVRDKLGQTPLYFAVRLGDCRLIRFFLEDERLAPTQHHGALGNPLHAAVGSCQLAALRLLLEDGRFDVNSTDENGDTPLHIAIQKG</sequence>
<gene>
    <name evidence="4" type="ORF">C7212DRAFT_57327</name>
</gene>
<dbReference type="SMART" id="SM00248">
    <property type="entry name" value="ANK"/>
    <property type="match status" value="6"/>
</dbReference>
<evidence type="ECO:0000256" key="2">
    <source>
        <dbReference type="ARBA" id="ARBA00023043"/>
    </source>
</evidence>
<reference evidence="4 5" key="1">
    <citation type="submission" date="2018-03" db="EMBL/GenBank/DDBJ databases">
        <title>Genomes of Pezizomycetes fungi and the evolution of truffles.</title>
        <authorList>
            <person name="Murat C."/>
            <person name="Payen T."/>
            <person name="Noel B."/>
            <person name="Kuo A."/>
            <person name="Martin F.M."/>
        </authorList>
    </citation>
    <scope>NUCLEOTIDE SEQUENCE [LARGE SCALE GENOMIC DNA]</scope>
    <source>
        <strain evidence="4">091103-1</strain>
    </source>
</reference>
<comment type="caution">
    <text evidence="4">The sequence shown here is derived from an EMBL/GenBank/DDBJ whole genome shotgun (WGS) entry which is preliminary data.</text>
</comment>
<dbReference type="Pfam" id="PF13637">
    <property type="entry name" value="Ank_4"/>
    <property type="match status" value="2"/>
</dbReference>
<dbReference type="PANTHER" id="PTHR24141:SF1">
    <property type="entry name" value="2-5A-DEPENDENT RIBONUCLEASE"/>
    <property type="match status" value="1"/>
</dbReference>
<feature type="non-terminal residue" evidence="4">
    <location>
        <position position="221"/>
    </location>
</feature>
<dbReference type="GO" id="GO:0006396">
    <property type="term" value="P:RNA processing"/>
    <property type="evidence" value="ECO:0007669"/>
    <property type="project" value="TreeGrafter"/>
</dbReference>
<keyword evidence="1" id="KW-0677">Repeat</keyword>
<dbReference type="AlphaFoldDB" id="A0A317SI78"/>
<accession>A0A317SI78</accession>
<dbReference type="EMBL" id="PYWC01000065">
    <property type="protein sequence ID" value="PWW74189.1"/>
    <property type="molecule type" value="Genomic_DNA"/>
</dbReference>
<dbReference type="STRING" id="42249.A0A317SI78"/>
<dbReference type="Proteomes" id="UP000246991">
    <property type="component" value="Unassembled WGS sequence"/>
</dbReference>
<keyword evidence="2 3" id="KW-0040">ANK repeat</keyword>
<name>A0A317SI78_9PEZI</name>
<dbReference type="SUPFAM" id="SSF48403">
    <property type="entry name" value="Ankyrin repeat"/>
    <property type="match status" value="1"/>
</dbReference>
<feature type="repeat" description="ANK" evidence="3">
    <location>
        <begin position="107"/>
        <end position="140"/>
    </location>
</feature>
<organism evidence="4 5">
    <name type="scientific">Tuber magnatum</name>
    <name type="common">white Piedmont truffle</name>
    <dbReference type="NCBI Taxonomy" id="42249"/>
    <lineage>
        <taxon>Eukaryota</taxon>
        <taxon>Fungi</taxon>
        <taxon>Dikarya</taxon>
        <taxon>Ascomycota</taxon>
        <taxon>Pezizomycotina</taxon>
        <taxon>Pezizomycetes</taxon>
        <taxon>Pezizales</taxon>
        <taxon>Tuberaceae</taxon>
        <taxon>Tuber</taxon>
    </lineage>
</organism>
<evidence type="ECO:0000313" key="4">
    <source>
        <dbReference type="EMBL" id="PWW74189.1"/>
    </source>
</evidence>
<dbReference type="PROSITE" id="PS50088">
    <property type="entry name" value="ANK_REPEAT"/>
    <property type="match status" value="2"/>
</dbReference>
<protein>
    <submittedName>
        <fullName evidence="4">Ankyrin</fullName>
    </submittedName>
</protein>
<evidence type="ECO:0000256" key="1">
    <source>
        <dbReference type="ARBA" id="ARBA00022737"/>
    </source>
</evidence>
<feature type="repeat" description="ANK" evidence="3">
    <location>
        <begin position="209"/>
        <end position="221"/>
    </location>
</feature>
<dbReference type="InterPro" id="IPR036770">
    <property type="entry name" value="Ankyrin_rpt-contain_sf"/>
</dbReference>
<dbReference type="OrthoDB" id="21416at2759"/>
<keyword evidence="5" id="KW-1185">Reference proteome</keyword>
<dbReference type="PANTHER" id="PTHR24141">
    <property type="entry name" value="2-5A-DEPENDENT RIBONUCLEASE"/>
    <property type="match status" value="1"/>
</dbReference>
<dbReference type="PROSITE" id="PS50297">
    <property type="entry name" value="ANK_REP_REGION"/>
    <property type="match status" value="1"/>
</dbReference>
<proteinExistence type="predicted"/>
<dbReference type="Pfam" id="PF12796">
    <property type="entry name" value="Ank_2"/>
    <property type="match status" value="1"/>
</dbReference>
<feature type="non-terminal residue" evidence="4">
    <location>
        <position position="1"/>
    </location>
</feature>
<evidence type="ECO:0000313" key="5">
    <source>
        <dbReference type="Proteomes" id="UP000246991"/>
    </source>
</evidence>
<dbReference type="Gene3D" id="1.25.40.20">
    <property type="entry name" value="Ankyrin repeat-containing domain"/>
    <property type="match status" value="2"/>
</dbReference>
<dbReference type="GO" id="GO:0003723">
    <property type="term" value="F:RNA binding"/>
    <property type="evidence" value="ECO:0007669"/>
    <property type="project" value="TreeGrafter"/>
</dbReference>
<dbReference type="GO" id="GO:0004540">
    <property type="term" value="F:RNA nuclease activity"/>
    <property type="evidence" value="ECO:0007669"/>
    <property type="project" value="TreeGrafter"/>
</dbReference>
<dbReference type="InterPro" id="IPR002110">
    <property type="entry name" value="Ankyrin_rpt"/>
</dbReference>